<keyword evidence="7" id="KW-0812">Transmembrane</keyword>
<dbReference type="Gene3D" id="3.30.565.10">
    <property type="entry name" value="Histidine kinase-like ATPase, C-terminal domain"/>
    <property type="match status" value="1"/>
</dbReference>
<dbReference type="Pfam" id="PF00512">
    <property type="entry name" value="HisKA"/>
    <property type="match status" value="1"/>
</dbReference>
<keyword evidence="7" id="KW-1133">Transmembrane helix</keyword>
<keyword evidence="4" id="KW-0597">Phosphoprotein</keyword>
<reference evidence="9 10" key="1">
    <citation type="submission" date="2019-04" db="EMBL/GenBank/DDBJ databases">
        <title>Microbes associate with the intestines of laboratory mice.</title>
        <authorList>
            <person name="Navarre W."/>
            <person name="Wong E."/>
            <person name="Huang K."/>
            <person name="Tropini C."/>
            <person name="Ng K."/>
            <person name="Yu B."/>
        </authorList>
    </citation>
    <scope>NUCLEOTIDE SEQUENCE [LARGE SCALE GENOMIC DNA]</scope>
    <source>
        <strain evidence="9 10">NM46_B2-13</strain>
    </source>
</reference>
<dbReference type="EMBL" id="SRYO01000016">
    <property type="protein sequence ID" value="TGY32917.1"/>
    <property type="molecule type" value="Genomic_DNA"/>
</dbReference>
<dbReference type="OrthoDB" id="9786919at2"/>
<keyword evidence="6" id="KW-0902">Two-component regulatory system</keyword>
<dbReference type="AlphaFoldDB" id="A0A4S2CVH7"/>
<dbReference type="SMART" id="SM00388">
    <property type="entry name" value="HisKA"/>
    <property type="match status" value="1"/>
</dbReference>
<evidence type="ECO:0000259" key="8">
    <source>
        <dbReference type="PROSITE" id="PS50109"/>
    </source>
</evidence>
<keyword evidence="5 9" id="KW-0418">Kinase</keyword>
<dbReference type="InterPro" id="IPR005467">
    <property type="entry name" value="His_kinase_dom"/>
</dbReference>
<dbReference type="PANTHER" id="PTHR43547:SF2">
    <property type="entry name" value="HYBRID SIGNAL TRANSDUCTION HISTIDINE KINASE C"/>
    <property type="match status" value="1"/>
</dbReference>
<evidence type="ECO:0000256" key="4">
    <source>
        <dbReference type="ARBA" id="ARBA00022553"/>
    </source>
</evidence>
<sequence>MPSQQPRDPDALLVRSTAWRVALTITIAVSILVIAVLAAAFIVVFTQIPVGDLLGPKRTETVVDVEGIDILVGAAVIGVSAVAVSGILGWLVTRRAVRPLVDALRRQRQFVADASHELRTPLAILDARIQMLQRSLRDSDPHHDVVAQLRDDSRSVIGVVSDLLESVEVETGAVVVPTSVVVALDAAISAMSVLARDRNVHLARPPVAGDPLALIPRERLQRILVALLDNAVKHSPVGGTVTVSAHRSGAHVLIDVADEGPGIQGIDPSRVFERFARSSNAVDGGGSTRTGFGIGLSLVQDTVSRYRGSARVSSTTSAGTVITIRLPIANRRRPLAGL</sequence>
<dbReference type="GO" id="GO:0005886">
    <property type="term" value="C:plasma membrane"/>
    <property type="evidence" value="ECO:0007669"/>
    <property type="project" value="UniProtKB-SubCell"/>
</dbReference>
<comment type="catalytic activity">
    <reaction evidence="1">
        <text>ATP + protein L-histidine = ADP + protein N-phospho-L-histidine.</text>
        <dbReference type="EC" id="2.7.13.3"/>
    </reaction>
</comment>
<dbReference type="EC" id="2.7.13.3" evidence="3"/>
<feature type="transmembrane region" description="Helical" evidence="7">
    <location>
        <begin position="70"/>
        <end position="92"/>
    </location>
</feature>
<evidence type="ECO:0000256" key="3">
    <source>
        <dbReference type="ARBA" id="ARBA00012438"/>
    </source>
</evidence>
<dbReference type="Gene3D" id="1.10.287.130">
    <property type="match status" value="1"/>
</dbReference>
<dbReference type="Pfam" id="PF02518">
    <property type="entry name" value="HATPase_c"/>
    <property type="match status" value="1"/>
</dbReference>
<dbReference type="PANTHER" id="PTHR43547">
    <property type="entry name" value="TWO-COMPONENT HISTIDINE KINASE"/>
    <property type="match status" value="1"/>
</dbReference>
<dbReference type="CDD" id="cd00075">
    <property type="entry name" value="HATPase"/>
    <property type="match status" value="1"/>
</dbReference>
<dbReference type="PRINTS" id="PR00344">
    <property type="entry name" value="BCTRLSENSOR"/>
</dbReference>
<dbReference type="CDD" id="cd00082">
    <property type="entry name" value="HisKA"/>
    <property type="match status" value="1"/>
</dbReference>
<dbReference type="InterPro" id="IPR004358">
    <property type="entry name" value="Sig_transdc_His_kin-like_C"/>
</dbReference>
<organism evidence="9 10">
    <name type="scientific">Microbacterium laevaniformans</name>
    <dbReference type="NCBI Taxonomy" id="36807"/>
    <lineage>
        <taxon>Bacteria</taxon>
        <taxon>Bacillati</taxon>
        <taxon>Actinomycetota</taxon>
        <taxon>Actinomycetes</taxon>
        <taxon>Micrococcales</taxon>
        <taxon>Microbacteriaceae</taxon>
        <taxon>Microbacterium</taxon>
    </lineage>
</organism>
<evidence type="ECO:0000313" key="9">
    <source>
        <dbReference type="EMBL" id="TGY32917.1"/>
    </source>
</evidence>
<evidence type="ECO:0000256" key="6">
    <source>
        <dbReference type="ARBA" id="ARBA00023012"/>
    </source>
</evidence>
<dbReference type="PROSITE" id="PS50109">
    <property type="entry name" value="HIS_KIN"/>
    <property type="match status" value="1"/>
</dbReference>
<comment type="subcellular location">
    <subcellularLocation>
        <location evidence="2">Cell membrane</location>
    </subcellularLocation>
</comment>
<dbReference type="SUPFAM" id="SSF55874">
    <property type="entry name" value="ATPase domain of HSP90 chaperone/DNA topoisomerase II/histidine kinase"/>
    <property type="match status" value="1"/>
</dbReference>
<protein>
    <recommendedName>
        <fullName evidence="3">histidine kinase</fullName>
        <ecNumber evidence="3">2.7.13.3</ecNumber>
    </recommendedName>
</protein>
<feature type="domain" description="Histidine kinase" evidence="8">
    <location>
        <begin position="113"/>
        <end position="330"/>
    </location>
</feature>
<proteinExistence type="predicted"/>
<dbReference type="InterPro" id="IPR003661">
    <property type="entry name" value="HisK_dim/P_dom"/>
</dbReference>
<keyword evidence="7" id="KW-0472">Membrane</keyword>
<accession>A0A4S2CVH7</accession>
<dbReference type="SUPFAM" id="SSF47384">
    <property type="entry name" value="Homodimeric domain of signal transducing histidine kinase"/>
    <property type="match status" value="1"/>
</dbReference>
<dbReference type="InterPro" id="IPR003594">
    <property type="entry name" value="HATPase_dom"/>
</dbReference>
<feature type="transmembrane region" description="Helical" evidence="7">
    <location>
        <begin position="21"/>
        <end position="50"/>
    </location>
</feature>
<dbReference type="InterPro" id="IPR036097">
    <property type="entry name" value="HisK_dim/P_sf"/>
</dbReference>
<evidence type="ECO:0000256" key="1">
    <source>
        <dbReference type="ARBA" id="ARBA00000085"/>
    </source>
</evidence>
<dbReference type="SMART" id="SM00387">
    <property type="entry name" value="HATPase_c"/>
    <property type="match status" value="1"/>
</dbReference>
<dbReference type="GO" id="GO:0000155">
    <property type="term" value="F:phosphorelay sensor kinase activity"/>
    <property type="evidence" value="ECO:0007669"/>
    <property type="project" value="InterPro"/>
</dbReference>
<evidence type="ECO:0000256" key="7">
    <source>
        <dbReference type="SAM" id="Phobius"/>
    </source>
</evidence>
<gene>
    <name evidence="9" type="ORF">E5344_14830</name>
</gene>
<comment type="caution">
    <text evidence="9">The sequence shown here is derived from an EMBL/GenBank/DDBJ whole genome shotgun (WGS) entry which is preliminary data.</text>
</comment>
<evidence type="ECO:0000256" key="2">
    <source>
        <dbReference type="ARBA" id="ARBA00004236"/>
    </source>
</evidence>
<dbReference type="InterPro" id="IPR036890">
    <property type="entry name" value="HATPase_C_sf"/>
</dbReference>
<name>A0A4S2CVH7_9MICO</name>
<evidence type="ECO:0000313" key="10">
    <source>
        <dbReference type="Proteomes" id="UP000309893"/>
    </source>
</evidence>
<keyword evidence="5 9" id="KW-0808">Transferase</keyword>
<dbReference type="Proteomes" id="UP000309893">
    <property type="component" value="Unassembled WGS sequence"/>
</dbReference>
<evidence type="ECO:0000256" key="5">
    <source>
        <dbReference type="ARBA" id="ARBA00022777"/>
    </source>
</evidence>